<evidence type="ECO:0000313" key="2">
    <source>
        <dbReference type="EMBL" id="CDJ61462.1"/>
    </source>
</evidence>
<dbReference type="RefSeq" id="XP_013338112.1">
    <property type="nucleotide sequence ID" value="XM_013482658.1"/>
</dbReference>
<name>U6MB72_EIMMA</name>
<gene>
    <name evidence="2" type="ORF">EMWEY_00041290</name>
</gene>
<dbReference type="Proteomes" id="UP000030763">
    <property type="component" value="Unassembled WGS sequence"/>
</dbReference>
<proteinExistence type="predicted"/>
<accession>U6MB72</accession>
<dbReference type="GeneID" id="25338115"/>
<protein>
    <submittedName>
        <fullName evidence="2">Uncharacterized protein</fullName>
    </submittedName>
</protein>
<reference evidence="2" key="2">
    <citation type="submission" date="2013-10" db="EMBL/GenBank/DDBJ databases">
        <authorList>
            <person name="Aslett M."/>
        </authorList>
    </citation>
    <scope>NUCLEOTIDE SEQUENCE [LARGE SCALE GENOMIC DNA]</scope>
    <source>
        <strain evidence="2">Weybridge</strain>
    </source>
</reference>
<organism evidence="2 3">
    <name type="scientific">Eimeria maxima</name>
    <name type="common">Coccidian parasite</name>
    <dbReference type="NCBI Taxonomy" id="5804"/>
    <lineage>
        <taxon>Eukaryota</taxon>
        <taxon>Sar</taxon>
        <taxon>Alveolata</taxon>
        <taxon>Apicomplexa</taxon>
        <taxon>Conoidasida</taxon>
        <taxon>Coccidia</taxon>
        <taxon>Eucoccidiorida</taxon>
        <taxon>Eimeriorina</taxon>
        <taxon>Eimeriidae</taxon>
        <taxon>Eimeria</taxon>
    </lineage>
</organism>
<sequence length="114" mass="12930">MSPTTMCFLQNAAQLRKKQEESIEPADKPSSALQDPCRVLCFTCRCFRFDFKLTCDVNASDGRPEDSSMATCVPSTATEPWVEREHDYLEKKKENKADDMHLRESNKTEAFASG</sequence>
<keyword evidence="3" id="KW-1185">Reference proteome</keyword>
<reference evidence="2" key="1">
    <citation type="submission" date="2013-10" db="EMBL/GenBank/DDBJ databases">
        <title>Genomic analysis of the causative agents of coccidiosis in chickens.</title>
        <authorList>
            <person name="Reid A.J."/>
            <person name="Blake D."/>
            <person name="Billington K."/>
            <person name="Browne H."/>
            <person name="Dunn M."/>
            <person name="Hung S."/>
            <person name="Kawahara F."/>
            <person name="Miranda-Saavedra D."/>
            <person name="Mourier T."/>
            <person name="Nagra H."/>
            <person name="Otto T.D."/>
            <person name="Rawlings N."/>
            <person name="Sanchez A."/>
            <person name="Sanders M."/>
            <person name="Subramaniam C."/>
            <person name="Tay Y."/>
            <person name="Dear P."/>
            <person name="Doerig C."/>
            <person name="Gruber A."/>
            <person name="Parkinson J."/>
            <person name="Shirley M."/>
            <person name="Wan K.L."/>
            <person name="Berriman M."/>
            <person name="Tomley F."/>
            <person name="Pain A."/>
        </authorList>
    </citation>
    <scope>NUCLEOTIDE SEQUENCE [LARGE SCALE GENOMIC DNA]</scope>
    <source>
        <strain evidence="2">Weybridge</strain>
    </source>
</reference>
<dbReference type="AlphaFoldDB" id="U6MB72"/>
<evidence type="ECO:0000313" key="3">
    <source>
        <dbReference type="Proteomes" id="UP000030763"/>
    </source>
</evidence>
<feature type="region of interest" description="Disordered" evidence="1">
    <location>
        <begin position="92"/>
        <end position="114"/>
    </location>
</feature>
<dbReference type="EMBL" id="HG722091">
    <property type="protein sequence ID" value="CDJ61462.1"/>
    <property type="molecule type" value="Genomic_DNA"/>
</dbReference>
<dbReference type="VEuPathDB" id="ToxoDB:EMWEY_00041290"/>
<evidence type="ECO:0000256" key="1">
    <source>
        <dbReference type="SAM" id="MobiDB-lite"/>
    </source>
</evidence>
<feature type="compositionally biased region" description="Basic and acidic residues" evidence="1">
    <location>
        <begin position="92"/>
        <end position="107"/>
    </location>
</feature>